<gene>
    <name evidence="3" type="ORF">BUALT_Bualt11G0114900</name>
</gene>
<protein>
    <submittedName>
        <fullName evidence="3">Uncharacterized protein</fullName>
    </submittedName>
</protein>
<feature type="compositionally biased region" description="Basic and acidic residues" evidence="2">
    <location>
        <begin position="46"/>
        <end position="56"/>
    </location>
</feature>
<organism evidence="3 4">
    <name type="scientific">Buddleja alternifolia</name>
    <dbReference type="NCBI Taxonomy" id="168488"/>
    <lineage>
        <taxon>Eukaryota</taxon>
        <taxon>Viridiplantae</taxon>
        <taxon>Streptophyta</taxon>
        <taxon>Embryophyta</taxon>
        <taxon>Tracheophyta</taxon>
        <taxon>Spermatophyta</taxon>
        <taxon>Magnoliopsida</taxon>
        <taxon>eudicotyledons</taxon>
        <taxon>Gunneridae</taxon>
        <taxon>Pentapetalae</taxon>
        <taxon>asterids</taxon>
        <taxon>lamiids</taxon>
        <taxon>Lamiales</taxon>
        <taxon>Scrophulariaceae</taxon>
        <taxon>Buddlejeae</taxon>
        <taxon>Buddleja</taxon>
    </lineage>
</organism>
<evidence type="ECO:0000256" key="1">
    <source>
        <dbReference type="SAM" id="Coils"/>
    </source>
</evidence>
<dbReference type="AlphaFoldDB" id="A0AAV6WVA4"/>
<dbReference type="Proteomes" id="UP000826271">
    <property type="component" value="Unassembled WGS sequence"/>
</dbReference>
<evidence type="ECO:0000313" key="3">
    <source>
        <dbReference type="EMBL" id="KAG8374278.1"/>
    </source>
</evidence>
<feature type="region of interest" description="Disordered" evidence="2">
    <location>
        <begin position="44"/>
        <end position="196"/>
    </location>
</feature>
<feature type="coiled-coil region" evidence="1">
    <location>
        <begin position="7"/>
        <end position="41"/>
    </location>
</feature>
<dbReference type="PANTHER" id="PTHR33701:SF2">
    <property type="entry name" value="TRANSMEMBRANE PROTEIN"/>
    <property type="match status" value="1"/>
</dbReference>
<evidence type="ECO:0000256" key="2">
    <source>
        <dbReference type="SAM" id="MobiDB-lite"/>
    </source>
</evidence>
<feature type="compositionally biased region" description="Polar residues" evidence="2">
    <location>
        <begin position="151"/>
        <end position="181"/>
    </location>
</feature>
<name>A0AAV6WVA4_9LAMI</name>
<reference evidence="3" key="1">
    <citation type="submission" date="2019-10" db="EMBL/GenBank/DDBJ databases">
        <authorList>
            <person name="Zhang R."/>
            <person name="Pan Y."/>
            <person name="Wang J."/>
            <person name="Ma R."/>
            <person name="Yu S."/>
        </authorList>
    </citation>
    <scope>NUCLEOTIDE SEQUENCE</scope>
    <source>
        <strain evidence="3">LA-IB0</strain>
        <tissue evidence="3">Leaf</tissue>
    </source>
</reference>
<accession>A0AAV6WVA4</accession>
<dbReference type="PANTHER" id="PTHR33701">
    <property type="entry name" value="TRANSMEMBRANE PROTEIN"/>
    <property type="match status" value="1"/>
</dbReference>
<dbReference type="EMBL" id="WHWC01000011">
    <property type="protein sequence ID" value="KAG8374278.1"/>
    <property type="molecule type" value="Genomic_DNA"/>
</dbReference>
<keyword evidence="1" id="KW-0175">Coiled coil</keyword>
<feature type="compositionally biased region" description="Low complexity" evidence="2">
    <location>
        <begin position="57"/>
        <end position="66"/>
    </location>
</feature>
<sequence>MCEKSQLIELEKLIKEEAKSRNRAEKKLKILMKKLKSMNISYISDGSEHSGLEGKSDISSVTSTDSSSKDEDMQNQKMKMSSVCGSEESEENAKSQKYPQHLHQIAGSSSSEMGPNEDQISPEISDDLGENVAQNSSFEDTLSFVGDANSEKSSQIESNQSYNDSKMDQQSDTGYGSVNSSNEERFSQENDQDLENNVDNSMALVPVDTPQKIQPVDPEVLDATVKEVLDALRHAKEQLQSSMERRRANMIRVG</sequence>
<keyword evidence="4" id="KW-1185">Reference proteome</keyword>
<proteinExistence type="predicted"/>
<comment type="caution">
    <text evidence="3">The sequence shown here is derived from an EMBL/GenBank/DDBJ whole genome shotgun (WGS) entry which is preliminary data.</text>
</comment>
<evidence type="ECO:0000313" key="4">
    <source>
        <dbReference type="Proteomes" id="UP000826271"/>
    </source>
</evidence>